<protein>
    <recommendedName>
        <fullName evidence="4">ESX-1 secretion-associated protein EspA/EspE-like domain-containing protein</fullName>
    </recommendedName>
</protein>
<feature type="region of interest" description="Disordered" evidence="1">
    <location>
        <begin position="158"/>
        <end position="178"/>
    </location>
</feature>
<evidence type="ECO:0000256" key="1">
    <source>
        <dbReference type="SAM" id="MobiDB-lite"/>
    </source>
</evidence>
<organism evidence="2 3">
    <name type="scientific">Williamsia phyllosphaerae</name>
    <dbReference type="NCBI Taxonomy" id="885042"/>
    <lineage>
        <taxon>Bacteria</taxon>
        <taxon>Bacillati</taxon>
        <taxon>Actinomycetota</taxon>
        <taxon>Actinomycetes</taxon>
        <taxon>Mycobacteriales</taxon>
        <taxon>Nocardiaceae</taxon>
        <taxon>Williamsia</taxon>
    </lineage>
</organism>
<dbReference type="EMBL" id="BMCS01000002">
    <property type="protein sequence ID" value="GGF35561.1"/>
    <property type="molecule type" value="Genomic_DNA"/>
</dbReference>
<accession>A0ABQ1V2T8</accession>
<feature type="compositionally biased region" description="Gly residues" evidence="1">
    <location>
        <begin position="168"/>
        <end position="178"/>
    </location>
</feature>
<evidence type="ECO:0008006" key="4">
    <source>
        <dbReference type="Google" id="ProtNLM"/>
    </source>
</evidence>
<keyword evidence="3" id="KW-1185">Reference proteome</keyword>
<comment type="caution">
    <text evidence="2">The sequence shown here is derived from an EMBL/GenBank/DDBJ whole genome shotgun (WGS) entry which is preliminary data.</text>
</comment>
<sequence length="178" mass="19130">MIDGLSGAPVIGSYAGQTGRGFNDLELSGRQMSRESAKSAMDTFCERWEWGMRALVQTANDIAHKLHLGAGMYEKQEQYTANALKDFGNDLVGDPSLQKESVKDADGNIITRGTDDMSAGDLVDYNRDRLANPDLSEESFDAVREDINTNLDSMKNDLPQAASNLGGVASGAGPIPGR</sequence>
<evidence type="ECO:0000313" key="3">
    <source>
        <dbReference type="Proteomes" id="UP000632454"/>
    </source>
</evidence>
<dbReference type="RefSeq" id="WP_188491117.1">
    <property type="nucleotide sequence ID" value="NZ_BMCS01000002.1"/>
</dbReference>
<name>A0ABQ1V2T8_9NOCA</name>
<evidence type="ECO:0000313" key="2">
    <source>
        <dbReference type="EMBL" id="GGF35561.1"/>
    </source>
</evidence>
<reference evidence="3" key="1">
    <citation type="journal article" date="2019" name="Int. J. Syst. Evol. Microbiol.">
        <title>The Global Catalogue of Microorganisms (GCM) 10K type strain sequencing project: providing services to taxonomists for standard genome sequencing and annotation.</title>
        <authorList>
            <consortium name="The Broad Institute Genomics Platform"/>
            <consortium name="The Broad Institute Genome Sequencing Center for Infectious Disease"/>
            <person name="Wu L."/>
            <person name="Ma J."/>
        </authorList>
    </citation>
    <scope>NUCLEOTIDE SEQUENCE [LARGE SCALE GENOMIC DNA]</scope>
    <source>
        <strain evidence="3">CCM 7855</strain>
    </source>
</reference>
<dbReference type="Proteomes" id="UP000632454">
    <property type="component" value="Unassembled WGS sequence"/>
</dbReference>
<gene>
    <name evidence="2" type="ORF">GCM10007298_34210</name>
</gene>
<proteinExistence type="predicted"/>